<reference evidence="1 2" key="1">
    <citation type="journal article" date="2015" name="Sci. Rep.">
        <title>The power of single molecule real-time sequencing technology in the de novo assembly of a eukaryotic genome.</title>
        <authorList>
            <person name="Sakai H."/>
            <person name="Naito K."/>
            <person name="Ogiso-Tanaka E."/>
            <person name="Takahashi Y."/>
            <person name="Iseki K."/>
            <person name="Muto C."/>
            <person name="Satou K."/>
            <person name="Teruya K."/>
            <person name="Shiroma A."/>
            <person name="Shimoji M."/>
            <person name="Hirano T."/>
            <person name="Itoh T."/>
            <person name="Kaga A."/>
            <person name="Tomooka N."/>
        </authorList>
    </citation>
    <scope>NUCLEOTIDE SEQUENCE [LARGE SCALE GENOMIC DNA]</scope>
    <source>
        <strain evidence="2">cv. Shumari</strain>
    </source>
</reference>
<protein>
    <submittedName>
        <fullName evidence="1">Uncharacterized protein</fullName>
    </submittedName>
</protein>
<keyword evidence="2" id="KW-1185">Reference proteome</keyword>
<evidence type="ECO:0000313" key="1">
    <source>
        <dbReference type="EMBL" id="BAT83328.1"/>
    </source>
</evidence>
<feature type="non-terminal residue" evidence="1">
    <location>
        <position position="1"/>
    </location>
</feature>
<accession>A0A0S3RRV8</accession>
<evidence type="ECO:0000313" key="2">
    <source>
        <dbReference type="Proteomes" id="UP000291084"/>
    </source>
</evidence>
<dbReference type="AlphaFoldDB" id="A0A0S3RRV8"/>
<dbReference type="Proteomes" id="UP000291084">
    <property type="component" value="Chromosome 4"/>
</dbReference>
<sequence length="85" mass="10185">ENVLKNFWITVSRNILKENILTIQDYSFYNNFIHHVLLATKNTLTVWPYLLEFVFTDDIIVGTKHIGVAYVQRFRRKLLRSPLQF</sequence>
<gene>
    <name evidence="1" type="primary">Vigan.04G046000</name>
    <name evidence="1" type="ORF">VIGAN_04046000</name>
</gene>
<organism evidence="1 2">
    <name type="scientific">Vigna angularis var. angularis</name>
    <dbReference type="NCBI Taxonomy" id="157739"/>
    <lineage>
        <taxon>Eukaryota</taxon>
        <taxon>Viridiplantae</taxon>
        <taxon>Streptophyta</taxon>
        <taxon>Embryophyta</taxon>
        <taxon>Tracheophyta</taxon>
        <taxon>Spermatophyta</taxon>
        <taxon>Magnoliopsida</taxon>
        <taxon>eudicotyledons</taxon>
        <taxon>Gunneridae</taxon>
        <taxon>Pentapetalae</taxon>
        <taxon>rosids</taxon>
        <taxon>fabids</taxon>
        <taxon>Fabales</taxon>
        <taxon>Fabaceae</taxon>
        <taxon>Papilionoideae</taxon>
        <taxon>50 kb inversion clade</taxon>
        <taxon>NPAAA clade</taxon>
        <taxon>indigoferoid/millettioid clade</taxon>
        <taxon>Phaseoleae</taxon>
        <taxon>Vigna</taxon>
    </lineage>
</organism>
<name>A0A0S3RRV8_PHAAN</name>
<proteinExistence type="predicted"/>
<dbReference type="EMBL" id="AP015037">
    <property type="protein sequence ID" value="BAT83328.1"/>
    <property type="molecule type" value="Genomic_DNA"/>
</dbReference>